<feature type="compositionally biased region" description="Basic and acidic residues" evidence="2">
    <location>
        <begin position="21"/>
        <end position="36"/>
    </location>
</feature>
<evidence type="ECO:0000256" key="1">
    <source>
        <dbReference type="ARBA" id="ARBA00023002"/>
    </source>
</evidence>
<dbReference type="PANTHER" id="PTHR43353:SF5">
    <property type="entry name" value="SUCCINATE-SEMIALDEHYDE DEHYDROGENASE, MITOCHONDRIAL"/>
    <property type="match status" value="1"/>
</dbReference>
<protein>
    <recommendedName>
        <fullName evidence="3">Aldehyde dehydrogenase domain-containing protein</fullName>
    </recommendedName>
</protein>
<gene>
    <name evidence="4" type="ORF">SADUNF_Sadunf08G0065700</name>
</gene>
<reference evidence="4 5" key="1">
    <citation type="submission" date="2020-10" db="EMBL/GenBank/DDBJ databases">
        <title>Plant Genome Project.</title>
        <authorList>
            <person name="Zhang R.-G."/>
        </authorList>
    </citation>
    <scope>NUCLEOTIDE SEQUENCE [LARGE SCALE GENOMIC DNA]</scope>
    <source>
        <strain evidence="4">FAFU-HL-1</strain>
        <tissue evidence="4">Leaf</tissue>
    </source>
</reference>
<proteinExistence type="predicted"/>
<keyword evidence="5" id="KW-1185">Reference proteome</keyword>
<name>A0A835JW68_9ROSI</name>
<dbReference type="GO" id="GO:0004777">
    <property type="term" value="F:succinate-semialdehyde dehydrogenase (NAD+) activity"/>
    <property type="evidence" value="ECO:0007669"/>
    <property type="project" value="TreeGrafter"/>
</dbReference>
<dbReference type="Proteomes" id="UP000657918">
    <property type="component" value="Chromosome 8"/>
</dbReference>
<dbReference type="EMBL" id="JADGMS010000008">
    <property type="protein sequence ID" value="KAF9677037.1"/>
    <property type="molecule type" value="Genomic_DNA"/>
</dbReference>
<accession>A0A835JW68</accession>
<dbReference type="AlphaFoldDB" id="A0A835JW68"/>
<evidence type="ECO:0000313" key="5">
    <source>
        <dbReference type="Proteomes" id="UP000657918"/>
    </source>
</evidence>
<dbReference type="GO" id="GO:0009450">
    <property type="term" value="P:gamma-aminobutyric acid catabolic process"/>
    <property type="evidence" value="ECO:0007669"/>
    <property type="project" value="TreeGrafter"/>
</dbReference>
<keyword evidence="1" id="KW-0560">Oxidoreductase</keyword>
<evidence type="ECO:0000259" key="3">
    <source>
        <dbReference type="Pfam" id="PF00171"/>
    </source>
</evidence>
<dbReference type="Gene3D" id="3.40.605.10">
    <property type="entry name" value="Aldehyde Dehydrogenase, Chain A, domain 1"/>
    <property type="match status" value="1"/>
</dbReference>
<comment type="caution">
    <text evidence="4">The sequence shown here is derived from an EMBL/GenBank/DDBJ whole genome shotgun (WGS) entry which is preliminary data.</text>
</comment>
<feature type="domain" description="Aldehyde dehydrogenase" evidence="3">
    <location>
        <begin position="56"/>
        <end position="118"/>
    </location>
</feature>
<dbReference type="OrthoDB" id="1726837at2759"/>
<evidence type="ECO:0000256" key="2">
    <source>
        <dbReference type="SAM" id="MobiDB-lite"/>
    </source>
</evidence>
<evidence type="ECO:0000313" key="4">
    <source>
        <dbReference type="EMBL" id="KAF9677037.1"/>
    </source>
</evidence>
<dbReference type="InterPro" id="IPR016161">
    <property type="entry name" value="Ald_DH/histidinol_DH"/>
</dbReference>
<organism evidence="4 5">
    <name type="scientific">Salix dunnii</name>
    <dbReference type="NCBI Taxonomy" id="1413687"/>
    <lineage>
        <taxon>Eukaryota</taxon>
        <taxon>Viridiplantae</taxon>
        <taxon>Streptophyta</taxon>
        <taxon>Embryophyta</taxon>
        <taxon>Tracheophyta</taxon>
        <taxon>Spermatophyta</taxon>
        <taxon>Magnoliopsida</taxon>
        <taxon>eudicotyledons</taxon>
        <taxon>Gunneridae</taxon>
        <taxon>Pentapetalae</taxon>
        <taxon>rosids</taxon>
        <taxon>fabids</taxon>
        <taxon>Malpighiales</taxon>
        <taxon>Salicaceae</taxon>
        <taxon>Saliceae</taxon>
        <taxon>Salix</taxon>
    </lineage>
</organism>
<dbReference type="PANTHER" id="PTHR43353">
    <property type="entry name" value="SUCCINATE-SEMIALDEHYDE DEHYDROGENASE, MITOCHONDRIAL"/>
    <property type="match status" value="1"/>
</dbReference>
<feature type="region of interest" description="Disordered" evidence="2">
    <location>
        <begin position="1"/>
        <end position="41"/>
    </location>
</feature>
<dbReference type="InterPro" id="IPR050740">
    <property type="entry name" value="Aldehyde_DH_Superfamily"/>
</dbReference>
<feature type="compositionally biased region" description="Polar residues" evidence="2">
    <location>
        <begin position="1"/>
        <end position="20"/>
    </location>
</feature>
<dbReference type="InterPro" id="IPR015590">
    <property type="entry name" value="Aldehyde_DH_dom"/>
</dbReference>
<dbReference type="InterPro" id="IPR016162">
    <property type="entry name" value="Ald_DH_N"/>
</dbReference>
<dbReference type="Pfam" id="PF00171">
    <property type="entry name" value="Aldedh"/>
    <property type="match status" value="1"/>
</dbReference>
<sequence>MVPSSLRTTPSGTSFSIWENSRQHSTDGGDPGEKDFSGTAIDPGSNDIAITDDVLFSAANVVLLRDQSNIPLGVVNVVMGKAPDIGDASRASPEVRKIIFAGSTALRKKLMAGAAGTVSLTNLQMLFPEAVPSMQVGDGFSEGAEQILNMCEASLLESGPFKFNSARMLAARFIQANNVAHNFKGAQLESVQSRILNQLPQRREKK</sequence>
<dbReference type="SUPFAM" id="SSF53720">
    <property type="entry name" value="ALDH-like"/>
    <property type="match status" value="1"/>
</dbReference>